<protein>
    <submittedName>
        <fullName evidence="1">Uncharacterized protein</fullName>
    </submittedName>
</protein>
<sequence length="221" mass="23994">MLLGLAETCAVVPLGRRPSSTTVTGLDDWTKAERSSKLDCRCVGPRDECIEYSSAAPKLEARAPLAGVGGAPSTMAKKSVWLKLEPCGLCCRDELIEYISAPVRLDGSGVAISSNRCDADNKRTVTWSLPSSATSASISARPPYSGNSFGSTCSDAMAAMVSRNWREHAASPARTTSFYSVSAARNRRFMAYGSLVEMKWKDLNQVMAQRLWSEYVQVYCL</sequence>
<dbReference type="AlphaFoldDB" id="A0A3L6DLC6"/>
<reference evidence="1" key="1">
    <citation type="journal article" date="2018" name="Nat. Genet.">
        <title>Extensive intraspecific gene order and gene structural variations between Mo17 and other maize genomes.</title>
        <authorList>
            <person name="Sun S."/>
            <person name="Zhou Y."/>
            <person name="Chen J."/>
            <person name="Shi J."/>
            <person name="Zhao H."/>
            <person name="Zhao H."/>
            <person name="Song W."/>
            <person name="Zhang M."/>
            <person name="Cui Y."/>
            <person name="Dong X."/>
            <person name="Liu H."/>
            <person name="Ma X."/>
            <person name="Jiao Y."/>
            <person name="Wang B."/>
            <person name="Wei X."/>
            <person name="Stein J.C."/>
            <person name="Glaubitz J.C."/>
            <person name="Lu F."/>
            <person name="Yu G."/>
            <person name="Liang C."/>
            <person name="Fengler K."/>
            <person name="Li B."/>
            <person name="Rafalski A."/>
            <person name="Schnable P.S."/>
            <person name="Ware D.H."/>
            <person name="Buckler E.S."/>
            <person name="Lai J."/>
        </authorList>
    </citation>
    <scope>NUCLEOTIDE SEQUENCE [LARGE SCALE GENOMIC DNA]</scope>
    <source>
        <tissue evidence="1">Seedling</tissue>
    </source>
</reference>
<accession>A0A3L6DLC6</accession>
<name>A0A3L6DLC6_MAIZE</name>
<organism evidence="1">
    <name type="scientific">Zea mays</name>
    <name type="common">Maize</name>
    <dbReference type="NCBI Taxonomy" id="4577"/>
    <lineage>
        <taxon>Eukaryota</taxon>
        <taxon>Viridiplantae</taxon>
        <taxon>Streptophyta</taxon>
        <taxon>Embryophyta</taxon>
        <taxon>Tracheophyta</taxon>
        <taxon>Spermatophyta</taxon>
        <taxon>Magnoliopsida</taxon>
        <taxon>Liliopsida</taxon>
        <taxon>Poales</taxon>
        <taxon>Poaceae</taxon>
        <taxon>PACMAD clade</taxon>
        <taxon>Panicoideae</taxon>
        <taxon>Andropogonodae</taxon>
        <taxon>Andropogoneae</taxon>
        <taxon>Tripsacinae</taxon>
        <taxon>Zea</taxon>
    </lineage>
</organism>
<evidence type="ECO:0000313" key="1">
    <source>
        <dbReference type="EMBL" id="PWZ08853.1"/>
    </source>
</evidence>
<dbReference type="EMBL" id="NCVQ01000009">
    <property type="protein sequence ID" value="PWZ08853.1"/>
    <property type="molecule type" value="Genomic_DNA"/>
</dbReference>
<proteinExistence type="predicted"/>
<gene>
    <name evidence="1" type="ORF">Zm00014a_014440</name>
</gene>
<comment type="caution">
    <text evidence="1">The sequence shown here is derived from an EMBL/GenBank/DDBJ whole genome shotgun (WGS) entry which is preliminary data.</text>
</comment>
<dbReference type="Proteomes" id="UP000251960">
    <property type="component" value="Chromosome 8"/>
</dbReference>